<dbReference type="PROSITE" id="PS51257">
    <property type="entry name" value="PROKAR_LIPOPROTEIN"/>
    <property type="match status" value="1"/>
</dbReference>
<dbReference type="AlphaFoldDB" id="A0A2V2LJX2"/>
<dbReference type="EMBL" id="QGKU01000033">
    <property type="protein sequence ID" value="PWR02629.1"/>
    <property type="molecule type" value="Genomic_DNA"/>
</dbReference>
<feature type="domain" description="ABC-type transport auxiliary lipoprotein component" evidence="2">
    <location>
        <begin position="44"/>
        <end position="189"/>
    </location>
</feature>
<accession>A0A2V2LJX2</accession>
<dbReference type="Pfam" id="PF03886">
    <property type="entry name" value="ABC_trans_aux"/>
    <property type="match status" value="1"/>
</dbReference>
<dbReference type="Gene3D" id="3.40.50.10610">
    <property type="entry name" value="ABC-type transport auxiliary lipoprotein component"/>
    <property type="match status" value="1"/>
</dbReference>
<keyword evidence="4" id="KW-1185">Reference proteome</keyword>
<dbReference type="OrthoDB" id="7858211at2"/>
<gene>
    <name evidence="3" type="ORF">DKT77_10625</name>
</gene>
<keyword evidence="1" id="KW-0732">Signal</keyword>
<name>A0A2V2LJX2_9RHOB</name>
<sequence>MMPHTPRAALAACLSLALVACSAPVTQVAVPPVVSDLSVRPIVSSLELRELSLPRYAASDDVVRAGVGGVIDTVPATMWADTPERGLTLHLADALGRITGARVAAEPWPFAEPPAASATVRVTRLLGGVNEAGQGRLVFSGSYAIAPVASSLSDRDGTFDISVPLTSDSPQALAAAQAAALGQLAETLARRIGR</sequence>
<comment type="caution">
    <text evidence="3">The sequence shown here is derived from an EMBL/GenBank/DDBJ whole genome shotgun (WGS) entry which is preliminary data.</text>
</comment>
<evidence type="ECO:0000259" key="2">
    <source>
        <dbReference type="Pfam" id="PF03886"/>
    </source>
</evidence>
<dbReference type="InterPro" id="IPR005586">
    <property type="entry name" value="ABC_trans_aux"/>
</dbReference>
<evidence type="ECO:0000313" key="3">
    <source>
        <dbReference type="EMBL" id="PWR02629.1"/>
    </source>
</evidence>
<dbReference type="Proteomes" id="UP000245680">
    <property type="component" value="Unassembled WGS sequence"/>
</dbReference>
<organism evidence="3 4">
    <name type="scientific">Meridianimarinicoccus roseus</name>
    <dbReference type="NCBI Taxonomy" id="2072018"/>
    <lineage>
        <taxon>Bacteria</taxon>
        <taxon>Pseudomonadati</taxon>
        <taxon>Pseudomonadota</taxon>
        <taxon>Alphaproteobacteria</taxon>
        <taxon>Rhodobacterales</taxon>
        <taxon>Paracoccaceae</taxon>
        <taxon>Meridianimarinicoccus</taxon>
    </lineage>
</organism>
<feature type="signal peptide" evidence="1">
    <location>
        <begin position="1"/>
        <end position="22"/>
    </location>
</feature>
<dbReference type="SUPFAM" id="SSF159594">
    <property type="entry name" value="XCC0632-like"/>
    <property type="match status" value="1"/>
</dbReference>
<protein>
    <recommendedName>
        <fullName evidence="2">ABC-type transport auxiliary lipoprotein component domain-containing protein</fullName>
    </recommendedName>
</protein>
<evidence type="ECO:0000256" key="1">
    <source>
        <dbReference type="SAM" id="SignalP"/>
    </source>
</evidence>
<evidence type="ECO:0000313" key="4">
    <source>
        <dbReference type="Proteomes" id="UP000245680"/>
    </source>
</evidence>
<dbReference type="RefSeq" id="WP_109811678.1">
    <property type="nucleotide sequence ID" value="NZ_QGKU01000033.1"/>
</dbReference>
<proteinExistence type="predicted"/>
<feature type="chain" id="PRO_5015911502" description="ABC-type transport auxiliary lipoprotein component domain-containing protein" evidence="1">
    <location>
        <begin position="23"/>
        <end position="194"/>
    </location>
</feature>
<reference evidence="3 4" key="1">
    <citation type="submission" date="2018-05" db="EMBL/GenBank/DDBJ databases">
        <title>Rhodobacteraceae gen. nov., sp. nov. isolated from sea water.</title>
        <authorList>
            <person name="Ren Y."/>
        </authorList>
    </citation>
    <scope>NUCLEOTIDE SEQUENCE [LARGE SCALE GENOMIC DNA]</scope>
    <source>
        <strain evidence="3 4">TG-679</strain>
    </source>
</reference>